<comment type="subcellular location">
    <subcellularLocation>
        <location evidence="1 8">Cell membrane</location>
        <topology evidence="1 8">Multi-pass membrane protein</topology>
    </subcellularLocation>
</comment>
<feature type="transmembrane region" description="Helical" evidence="8">
    <location>
        <begin position="189"/>
        <end position="211"/>
    </location>
</feature>
<evidence type="ECO:0000313" key="10">
    <source>
        <dbReference type="EMBL" id="HGE99566.1"/>
    </source>
</evidence>
<dbReference type="UniPathway" id="UPA00219"/>
<dbReference type="GO" id="GO:0071555">
    <property type="term" value="P:cell wall organization"/>
    <property type="evidence" value="ECO:0007669"/>
    <property type="project" value="UniProtKB-UniRule"/>
</dbReference>
<dbReference type="InterPro" id="IPR051050">
    <property type="entry name" value="Lipid_II_flippase_MurJ/MviN"/>
</dbReference>
<dbReference type="PIRSF" id="PIRSF002869">
    <property type="entry name" value="MviN"/>
    <property type="match status" value="1"/>
</dbReference>
<proteinExistence type="inferred from homology"/>
<dbReference type="InterPro" id="IPR004268">
    <property type="entry name" value="MurJ"/>
</dbReference>
<feature type="transmembrane region" description="Helical" evidence="8">
    <location>
        <begin position="382"/>
        <end position="400"/>
    </location>
</feature>
<dbReference type="PANTHER" id="PTHR47019:SF1">
    <property type="entry name" value="LIPID II FLIPPASE MURJ"/>
    <property type="match status" value="1"/>
</dbReference>
<dbReference type="PANTHER" id="PTHR47019">
    <property type="entry name" value="LIPID II FLIPPASE MURJ"/>
    <property type="match status" value="1"/>
</dbReference>
<keyword evidence="5 8" id="KW-0573">Peptidoglycan synthesis</keyword>
<feature type="transmembrane region" description="Helical" evidence="8">
    <location>
        <begin position="270"/>
        <end position="291"/>
    </location>
</feature>
<feature type="transmembrane region" description="Helical" evidence="8">
    <location>
        <begin position="352"/>
        <end position="370"/>
    </location>
</feature>
<feature type="transmembrane region" description="Helical" evidence="8">
    <location>
        <begin position="406"/>
        <end position="428"/>
    </location>
</feature>
<gene>
    <name evidence="8 10" type="primary">murJ</name>
    <name evidence="10" type="ORF">ENX07_05810</name>
</gene>
<comment type="function">
    <text evidence="8 9">Involved in peptidoglycan biosynthesis. Transports lipid-linked peptidoglycan precursors from the inner to the outer leaflet of the cytoplasmic membrane.</text>
</comment>
<evidence type="ECO:0000256" key="1">
    <source>
        <dbReference type="ARBA" id="ARBA00004651"/>
    </source>
</evidence>
<feature type="transmembrane region" description="Helical" evidence="8">
    <location>
        <begin position="312"/>
        <end position="332"/>
    </location>
</feature>
<feature type="transmembrane region" description="Helical" evidence="8">
    <location>
        <begin position="132"/>
        <end position="153"/>
    </location>
</feature>
<feature type="transmembrane region" description="Helical" evidence="8">
    <location>
        <begin position="165"/>
        <end position="183"/>
    </location>
</feature>
<keyword evidence="7 8" id="KW-0472">Membrane</keyword>
<keyword evidence="3 8" id="KW-0812">Transmembrane</keyword>
<dbReference type="HAMAP" id="MF_02078">
    <property type="entry name" value="MurJ_MviN"/>
    <property type="match status" value="1"/>
</dbReference>
<keyword evidence="8 9" id="KW-0813">Transport</keyword>
<evidence type="ECO:0000256" key="4">
    <source>
        <dbReference type="ARBA" id="ARBA00022960"/>
    </source>
</evidence>
<accession>A0A7C3UZ52</accession>
<comment type="similarity">
    <text evidence="8 9">Belongs to the MurJ/MviN family.</text>
</comment>
<evidence type="ECO:0000256" key="5">
    <source>
        <dbReference type="ARBA" id="ARBA00022984"/>
    </source>
</evidence>
<keyword evidence="2 8" id="KW-1003">Cell membrane</keyword>
<dbReference type="CDD" id="cd13123">
    <property type="entry name" value="MATE_MurJ_like"/>
    <property type="match status" value="1"/>
</dbReference>
<feature type="transmembrane region" description="Helical" evidence="8">
    <location>
        <begin position="470"/>
        <end position="490"/>
    </location>
</feature>
<dbReference type="GO" id="GO:0034204">
    <property type="term" value="P:lipid translocation"/>
    <property type="evidence" value="ECO:0007669"/>
    <property type="project" value="TreeGrafter"/>
</dbReference>
<protein>
    <recommendedName>
        <fullName evidence="8">Probable lipid II flippase MurJ</fullName>
    </recommendedName>
</protein>
<dbReference type="NCBIfam" id="TIGR01695">
    <property type="entry name" value="murJ_mviN"/>
    <property type="match status" value="1"/>
</dbReference>
<dbReference type="AlphaFoldDB" id="A0A7C3UZ52"/>
<feature type="transmembrane region" description="Helical" evidence="8">
    <location>
        <begin position="86"/>
        <end position="112"/>
    </location>
</feature>
<keyword evidence="8 9" id="KW-0961">Cell wall biogenesis/degradation</keyword>
<evidence type="ECO:0000256" key="7">
    <source>
        <dbReference type="ARBA" id="ARBA00023136"/>
    </source>
</evidence>
<comment type="pathway">
    <text evidence="8">Cell wall biogenesis; peptidoglycan biosynthesis.</text>
</comment>
<name>A0A7C3UZ52_UNCW3</name>
<dbReference type="GO" id="GO:0005886">
    <property type="term" value="C:plasma membrane"/>
    <property type="evidence" value="ECO:0007669"/>
    <property type="project" value="UniProtKB-SubCell"/>
</dbReference>
<evidence type="ECO:0000256" key="3">
    <source>
        <dbReference type="ARBA" id="ARBA00022692"/>
    </source>
</evidence>
<feature type="transmembrane region" description="Helical" evidence="8">
    <location>
        <begin position="232"/>
        <end position="250"/>
    </location>
</feature>
<dbReference type="GO" id="GO:0009252">
    <property type="term" value="P:peptidoglycan biosynthetic process"/>
    <property type="evidence" value="ECO:0007669"/>
    <property type="project" value="UniProtKB-UniRule"/>
</dbReference>
<organism evidence="10">
    <name type="scientific">candidate division WOR-3 bacterium</name>
    <dbReference type="NCBI Taxonomy" id="2052148"/>
    <lineage>
        <taxon>Bacteria</taxon>
        <taxon>Bacteria division WOR-3</taxon>
    </lineage>
</organism>
<evidence type="ECO:0000256" key="6">
    <source>
        <dbReference type="ARBA" id="ARBA00022989"/>
    </source>
</evidence>
<feature type="transmembrane region" description="Helical" evidence="8">
    <location>
        <begin position="440"/>
        <end position="458"/>
    </location>
</feature>
<dbReference type="GO" id="GO:0015648">
    <property type="term" value="F:lipid-linked peptidoglycan transporter activity"/>
    <property type="evidence" value="ECO:0007669"/>
    <property type="project" value="UniProtKB-UniRule"/>
</dbReference>
<keyword evidence="4 8" id="KW-0133">Cell shape</keyword>
<dbReference type="PRINTS" id="PR01806">
    <property type="entry name" value="VIRFACTRMVIN"/>
</dbReference>
<reference evidence="10" key="1">
    <citation type="journal article" date="2020" name="mSystems">
        <title>Genome- and Community-Level Interaction Insights into Carbon Utilization and Element Cycling Functions of Hydrothermarchaeota in Hydrothermal Sediment.</title>
        <authorList>
            <person name="Zhou Z."/>
            <person name="Liu Y."/>
            <person name="Xu W."/>
            <person name="Pan J."/>
            <person name="Luo Z.H."/>
            <person name="Li M."/>
        </authorList>
    </citation>
    <scope>NUCLEOTIDE SEQUENCE [LARGE SCALE GENOMIC DNA]</scope>
    <source>
        <strain evidence="10">SpSt-906</strain>
    </source>
</reference>
<dbReference type="Pfam" id="PF03023">
    <property type="entry name" value="MurJ"/>
    <property type="match status" value="1"/>
</dbReference>
<comment type="caution">
    <text evidence="10">The sequence shown here is derived from an EMBL/GenBank/DDBJ whole genome shotgun (WGS) entry which is preliminary data.</text>
</comment>
<evidence type="ECO:0000256" key="8">
    <source>
        <dbReference type="HAMAP-Rule" id="MF_02078"/>
    </source>
</evidence>
<dbReference type="GO" id="GO:0008360">
    <property type="term" value="P:regulation of cell shape"/>
    <property type="evidence" value="ECO:0007669"/>
    <property type="project" value="UniProtKB-UniRule"/>
</dbReference>
<evidence type="ECO:0000256" key="2">
    <source>
        <dbReference type="ARBA" id="ARBA00022475"/>
    </source>
</evidence>
<dbReference type="EMBL" id="DTMQ01000039">
    <property type="protein sequence ID" value="HGE99566.1"/>
    <property type="molecule type" value="Genomic_DNA"/>
</dbReference>
<evidence type="ECO:0000256" key="9">
    <source>
        <dbReference type="PIRNR" id="PIRNR002869"/>
    </source>
</evidence>
<keyword evidence="6 8" id="KW-1133">Transmembrane helix</keyword>
<sequence length="515" mass="58162">MIKKVSAFTLGTLISRITGLLRESVFAYLYGASGSTDAFQVAFRIPNLLRDLFSEAALSASFVPVFCEKIKKKETPEELFRFASNLFNLILIFVGGIVLLGILFSPVIVNLLGMGYRHIPGKIELTNNLTRIMLPFLLLVSLASLVMGILFSFGKFFIPAIAPASFNLVSILIPVATFALFRSSGKDPIYAMAYGVLFGALSQFLFQVPTLKREGFRYKIYLNLKDREAKMVFALWMPMVLGLAAYQINFAVNTFLITFLEEKSITYLNYAYRIMHLPAGLFGVAVGTVALQEFSLSTQEELKNKIDEALRLTAILTLPVSAILIGLSYPVVQLLYERGRFTPIDTLSTSRALFFYTFSVFPAASIRIFTSTFYSLKNTKTPALIASFIVVLNILLNLNLMRILRYLSFPLTTSLVSSLHVVILYLFLRKRIGSLVKSDFLPFLLKVALLSLILGYFSHRTFQFLRKFGLGVFLLVFLSAFLSLLLFYLLSRLLKIKELKELFKRLTEKEQKFYI</sequence>